<dbReference type="EMBL" id="JACDQQ010002415">
    <property type="protein sequence ID" value="MBA0088260.1"/>
    <property type="molecule type" value="Genomic_DNA"/>
</dbReference>
<comment type="caution">
    <text evidence="1">The sequence shown here is derived from an EMBL/GenBank/DDBJ whole genome shotgun (WGS) entry which is preliminary data.</text>
</comment>
<evidence type="ECO:0000313" key="2">
    <source>
        <dbReference type="Proteomes" id="UP000567293"/>
    </source>
</evidence>
<dbReference type="Proteomes" id="UP000567293">
    <property type="component" value="Unassembled WGS sequence"/>
</dbReference>
<gene>
    <name evidence="1" type="ORF">HRJ53_25020</name>
</gene>
<keyword evidence="2" id="KW-1185">Reference proteome</keyword>
<sequence length="57" mass="6745">MTLVMYPARHSLLDLLFRRPQQDGLESRLGAAFHGMPFRAWIRGGMLRMEPYWLVVR</sequence>
<name>A0A7V8SZA8_9BACT</name>
<protein>
    <submittedName>
        <fullName evidence="1">Uncharacterized protein</fullName>
    </submittedName>
</protein>
<reference evidence="1" key="1">
    <citation type="submission" date="2020-06" db="EMBL/GenBank/DDBJ databases">
        <title>Legume-microbial interactions unlock mineral nutrients during tropical forest succession.</title>
        <authorList>
            <person name="Epihov D.Z."/>
        </authorList>
    </citation>
    <scope>NUCLEOTIDE SEQUENCE [LARGE SCALE GENOMIC DNA]</scope>
    <source>
        <strain evidence="1">Pan2503</strain>
    </source>
</reference>
<evidence type="ECO:0000313" key="1">
    <source>
        <dbReference type="EMBL" id="MBA0088260.1"/>
    </source>
</evidence>
<proteinExistence type="predicted"/>
<accession>A0A7V8SZA8</accession>
<dbReference type="AlphaFoldDB" id="A0A7V8SZA8"/>
<organism evidence="1 2">
    <name type="scientific">Candidatus Acidiferrum panamense</name>
    <dbReference type="NCBI Taxonomy" id="2741543"/>
    <lineage>
        <taxon>Bacteria</taxon>
        <taxon>Pseudomonadati</taxon>
        <taxon>Acidobacteriota</taxon>
        <taxon>Terriglobia</taxon>
        <taxon>Candidatus Acidiferrales</taxon>
        <taxon>Candidatus Acidiferrum</taxon>
    </lineage>
</organism>